<dbReference type="EMBL" id="CP003075">
    <property type="protein sequence ID" value="AEQ53064.1"/>
    <property type="molecule type" value="Genomic_DNA"/>
</dbReference>
<sequence>MEKYQSKNRYLPVSKKIQGSGNAVQTALMPDTFTRGVVTTVHQGDCVISNEPEATFSTILGSCISACVRDREARIGGMNHFLLASQSGSSKDRFGESARYGAFAMEQLINMVLSKGTGRKGNLEFKVFGGGNIHAGMHDVGLKNIEFVREFLGNEGYVLASHDMGGSYARRVMFQPHTGRAFVKRLDSTDNARLVREELAIANRRPAKPVLDDIELF</sequence>
<dbReference type="SUPFAM" id="SSF64438">
    <property type="entry name" value="CNF1/YfiH-like putative cysteine hydrolases"/>
    <property type="match status" value="1"/>
</dbReference>
<reference evidence="4" key="1">
    <citation type="submission" date="2011-10" db="EMBL/GenBank/DDBJ databases">
        <authorList>
            <person name="Huo Y.-Y."/>
            <person name="Cheng H."/>
            <person name="Wu M."/>
        </authorList>
    </citation>
    <scope>NUCLEOTIDE SEQUENCE</scope>
    <source>
        <strain evidence="4">B2</strain>
    </source>
</reference>
<evidence type="ECO:0000256" key="1">
    <source>
        <dbReference type="ARBA" id="ARBA00022500"/>
    </source>
</evidence>
<evidence type="ECO:0000256" key="2">
    <source>
        <dbReference type="ARBA" id="ARBA00022801"/>
    </source>
</evidence>
<dbReference type="GO" id="GO:0050568">
    <property type="term" value="F:protein-glutamine glutaminase activity"/>
    <property type="evidence" value="ECO:0007669"/>
    <property type="project" value="UniProtKB-UniRule"/>
</dbReference>
<name>G4RG88_PELHB</name>
<dbReference type="KEGG" id="phl:KKY_3071"/>
<dbReference type="HOGENOM" id="CLU_087854_0_0_5"/>
<dbReference type="PANTHER" id="PTHR35147:SF2">
    <property type="entry name" value="CHEMORECEPTOR GLUTAMINE DEAMIDASE CHED-RELATED"/>
    <property type="match status" value="1"/>
</dbReference>
<keyword evidence="5" id="KW-1185">Reference proteome</keyword>
<evidence type="ECO:0000313" key="5">
    <source>
        <dbReference type="Proteomes" id="UP000008850"/>
    </source>
</evidence>
<dbReference type="Pfam" id="PF03975">
    <property type="entry name" value="CheD"/>
    <property type="match status" value="1"/>
</dbReference>
<evidence type="ECO:0000256" key="3">
    <source>
        <dbReference type="HAMAP-Rule" id="MF_01440"/>
    </source>
</evidence>
<accession>G4RG88</accession>
<dbReference type="PATRIC" id="fig|1082931.4.peg.3027"/>
<keyword evidence="2 3" id="KW-0378">Hydrolase</keyword>
<comment type="function">
    <text evidence="3">Probably deamidates glutamine residues to glutamate on methyl-accepting chemotaxis receptors (MCPs), playing an important role in chemotaxis.</text>
</comment>
<proteinExistence type="inferred from homology"/>
<dbReference type="InterPro" id="IPR005659">
    <property type="entry name" value="Chemorcpt_Glu_NH3ase_CheD"/>
</dbReference>
<dbReference type="STRING" id="1082931.KKY_3071"/>
<comment type="similarity">
    <text evidence="3">Belongs to the CheD family.</text>
</comment>
<dbReference type="Proteomes" id="UP000008850">
    <property type="component" value="Chromosome"/>
</dbReference>
<dbReference type="InterPro" id="IPR038592">
    <property type="entry name" value="CheD-like_sf"/>
</dbReference>
<dbReference type="Gene3D" id="3.30.1330.200">
    <property type="match status" value="1"/>
</dbReference>
<protein>
    <recommendedName>
        <fullName evidence="3">Probable chemoreceptor glutamine deamidase CheD</fullName>
        <ecNumber evidence="3">3.5.1.44</ecNumber>
    </recommendedName>
</protein>
<dbReference type="CDD" id="cd16352">
    <property type="entry name" value="CheD"/>
    <property type="match status" value="1"/>
</dbReference>
<reference evidence="4" key="2">
    <citation type="journal article" date="2012" name="J. Bacteriol.">
        <title>Complete genome sequence of Pelagibacterium halotolerans B2T.</title>
        <authorList>
            <person name="Huo Y.Y."/>
            <person name="Cheng H."/>
            <person name="Han X.F."/>
            <person name="Jiang X.W."/>
            <person name="Sun C."/>
            <person name="Zhang X.Q."/>
            <person name="Zhu X.F."/>
            <person name="Liu Y.F."/>
            <person name="Li P.F."/>
            <person name="Ni P.X."/>
            <person name="Wu M."/>
        </authorList>
    </citation>
    <scope>NUCLEOTIDE SEQUENCE [LARGE SCALE GENOMIC DNA]</scope>
    <source>
        <strain evidence="4">B2</strain>
    </source>
</reference>
<dbReference type="InterPro" id="IPR011324">
    <property type="entry name" value="Cytotoxic_necrot_fac-like_cat"/>
</dbReference>
<dbReference type="PANTHER" id="PTHR35147">
    <property type="entry name" value="CHEMORECEPTOR GLUTAMINE DEAMIDASE CHED-RELATED"/>
    <property type="match status" value="1"/>
</dbReference>
<dbReference type="AlphaFoldDB" id="G4RG88"/>
<comment type="catalytic activity">
    <reaction evidence="3">
        <text>L-glutaminyl-[protein] + H2O = L-glutamyl-[protein] + NH4(+)</text>
        <dbReference type="Rhea" id="RHEA:16441"/>
        <dbReference type="Rhea" id="RHEA-COMP:10207"/>
        <dbReference type="Rhea" id="RHEA-COMP:10208"/>
        <dbReference type="ChEBI" id="CHEBI:15377"/>
        <dbReference type="ChEBI" id="CHEBI:28938"/>
        <dbReference type="ChEBI" id="CHEBI:29973"/>
        <dbReference type="ChEBI" id="CHEBI:30011"/>
        <dbReference type="EC" id="3.5.1.44"/>
    </reaction>
</comment>
<keyword evidence="1 3" id="KW-0145">Chemotaxis</keyword>
<dbReference type="HAMAP" id="MF_01440">
    <property type="entry name" value="CheD"/>
    <property type="match status" value="1"/>
</dbReference>
<organism evidence="4 5">
    <name type="scientific">Pelagibacterium halotolerans (strain DSM 22347 / JCM 15775 / CGMCC 1.7692 / B2)</name>
    <dbReference type="NCBI Taxonomy" id="1082931"/>
    <lineage>
        <taxon>Bacteria</taxon>
        <taxon>Pseudomonadati</taxon>
        <taxon>Pseudomonadota</taxon>
        <taxon>Alphaproteobacteria</taxon>
        <taxon>Hyphomicrobiales</taxon>
        <taxon>Devosiaceae</taxon>
        <taxon>Pelagibacterium</taxon>
    </lineage>
</organism>
<dbReference type="EC" id="3.5.1.44" evidence="3"/>
<evidence type="ECO:0000313" key="4">
    <source>
        <dbReference type="EMBL" id="AEQ53064.1"/>
    </source>
</evidence>
<dbReference type="GO" id="GO:0006935">
    <property type="term" value="P:chemotaxis"/>
    <property type="evidence" value="ECO:0007669"/>
    <property type="project" value="UniProtKB-UniRule"/>
</dbReference>
<dbReference type="eggNOG" id="COG1871">
    <property type="taxonomic scope" value="Bacteria"/>
</dbReference>
<gene>
    <name evidence="3" type="primary">cheD</name>
    <name evidence="4" type="ordered locus">KKY_3071</name>
</gene>